<dbReference type="Proteomes" id="UP000182011">
    <property type="component" value="Unassembled WGS sequence"/>
</dbReference>
<accession>A0A0P1MIB8</accession>
<proteinExistence type="predicted"/>
<keyword evidence="6" id="KW-1185">Reference proteome</keyword>
<sequence length="334" mass="36303">MMNYIWLALIIIGIITAVGTDIYESSVNKYKNDVEFDALIELKEKPSVETQVKGILKVSGEYYKNFYSLKNFTQDTIRNEITLRLKSDSTGTAILNISETTPDFWKLMAKGKGTNTDKLIANVKKFEKVGENSYKVSLVFEKISLVKIKQVLNAVIEYSDIAVKIAIGLIGVMALWLGIMKIGELAGLINLLAKIVKPLTKRLFPDIPPEHPAIGAIIMNISANMLGLGNAATPLGLKAMEELQKLNPKKDTASDSMVTFLVINTSGMTLIPATAIAVRAALGSGDPAAIISTTIVGGFAATIAGVTAAKILQRLKIFKKELEENNENKKEVEG</sequence>
<accession>A0A0P1LLI2</accession>
<dbReference type="AlphaFoldDB" id="A0A0P1LHC7"/>
<evidence type="ECO:0000313" key="6">
    <source>
        <dbReference type="Proteomes" id="UP000182200"/>
    </source>
</evidence>
<gene>
    <name evidence="4" type="ORF">JGI4_00158</name>
    <name evidence="3" type="ORF">JGI8_02066</name>
</gene>
<feature type="transmembrane region" description="Helical" evidence="1">
    <location>
        <begin position="213"/>
        <end position="237"/>
    </location>
</feature>
<reference evidence="5 6" key="2">
    <citation type="submission" date="2015-11" db="EMBL/GenBank/DDBJ databases">
        <authorList>
            <person name="Varghese N."/>
        </authorList>
    </citation>
    <scope>NUCLEOTIDE SEQUENCE [LARGE SCALE GENOMIC DNA]</scope>
    <source>
        <strain evidence="3 6">JGI-8</strain>
    </source>
</reference>
<reference evidence="4" key="1">
    <citation type="submission" date="2015-11" db="EMBL/GenBank/DDBJ databases">
        <authorList>
            <person name="Zhang Y."/>
            <person name="Guo Z."/>
        </authorList>
    </citation>
    <scope>NUCLEOTIDE SEQUENCE [LARGE SCALE GENOMIC DNA]</scope>
    <source>
        <strain evidence="4">JGI-4</strain>
    </source>
</reference>
<keyword evidence="1" id="KW-1133">Transmembrane helix</keyword>
<feature type="transmembrane region" description="Helical" evidence="1">
    <location>
        <begin position="288"/>
        <end position="312"/>
    </location>
</feature>
<evidence type="ECO:0000256" key="1">
    <source>
        <dbReference type="SAM" id="Phobius"/>
    </source>
</evidence>
<evidence type="ECO:0000313" key="5">
    <source>
        <dbReference type="Proteomes" id="UP000182011"/>
    </source>
</evidence>
<evidence type="ECO:0000259" key="2">
    <source>
        <dbReference type="Pfam" id="PF07670"/>
    </source>
</evidence>
<feature type="transmembrane region" description="Helical" evidence="1">
    <location>
        <begin position="258"/>
        <end position="282"/>
    </location>
</feature>
<keyword evidence="1" id="KW-0812">Transmembrane</keyword>
<keyword evidence="1" id="KW-0472">Membrane</keyword>
<evidence type="ECO:0000313" key="4">
    <source>
        <dbReference type="EMBL" id="CUU01020.1"/>
    </source>
</evidence>
<feature type="transmembrane region" description="Helical" evidence="1">
    <location>
        <begin position="6"/>
        <end position="23"/>
    </location>
</feature>
<dbReference type="EMBL" id="CZVI01000057">
    <property type="protein sequence ID" value="CUS94874.1"/>
    <property type="molecule type" value="Genomic_DNA"/>
</dbReference>
<feature type="domain" description="Nucleoside transporter/FeoB GTPase Gate" evidence="2">
    <location>
        <begin position="167"/>
        <end position="276"/>
    </location>
</feature>
<dbReference type="InterPro" id="IPR011642">
    <property type="entry name" value="Gate_dom"/>
</dbReference>
<protein>
    <submittedName>
        <fullName evidence="4">Spore maturation protein SpmA</fullName>
    </submittedName>
</protein>
<evidence type="ECO:0000313" key="3">
    <source>
        <dbReference type="EMBL" id="CUS94874.1"/>
    </source>
</evidence>
<dbReference type="EMBL" id="FAOP01000001">
    <property type="protein sequence ID" value="CUU01020.1"/>
    <property type="molecule type" value="Genomic_DNA"/>
</dbReference>
<dbReference type="Pfam" id="PF07670">
    <property type="entry name" value="Gate"/>
    <property type="match status" value="1"/>
</dbReference>
<organism evidence="4 5">
    <name type="scientific">Candidatus Kryptonium thompsonii</name>
    <dbReference type="NCBI Taxonomy" id="1633631"/>
    <lineage>
        <taxon>Bacteria</taxon>
        <taxon>Pseudomonadati</taxon>
        <taxon>Candidatus Kryptoniota</taxon>
        <taxon>Candidatus Kryptonium</taxon>
    </lineage>
</organism>
<dbReference type="Proteomes" id="UP000182200">
    <property type="component" value="Unassembled WGS sequence"/>
</dbReference>
<feature type="transmembrane region" description="Helical" evidence="1">
    <location>
        <begin position="165"/>
        <end position="193"/>
    </location>
</feature>
<accession>A0A0S4MPL1</accession>
<dbReference type="STRING" id="1633631.GCA_001442925_00158"/>
<dbReference type="RefSeq" id="WP_102134850.1">
    <property type="nucleotide sequence ID" value="NZ_CZVJ01000009.1"/>
</dbReference>
<accession>A0A0P1LHC7</accession>
<name>A0A0P1LHC7_9BACT</name>
<accession>A0A0P1LF22</accession>